<comment type="similarity">
    <text evidence="1 3">Belongs to the UreD family.</text>
</comment>
<keyword evidence="5" id="KW-1185">Reference proteome</keyword>
<keyword evidence="3" id="KW-0963">Cytoplasm</keyword>
<keyword evidence="3" id="KW-0996">Nickel insertion</keyword>
<sequence length="278" mass="30253">MTIAAPPPAVMQRSHGAGLIAVKSVTNRTRLDRLHQSGNAKIRIPETRTECLEAVLINTAGGITGGDTLNWTVECGMNTATVVTTQACERIYKSLGENGRQTTAITVDEGASLFWLPQETILFQGGRLQRTLEVSLADDARFLGLEAVLLGREAMGETLDDAFLHDRWRIRRAGNLLHADDLRLDLRSNNTLHDPSILAANRAFATLVWVGPEEDGEVRALRLGRVRALLAGSAGASAVGPKLLIRMAAPSGYALRRQLMPVLEHLLDGRGLPKVWRT</sequence>
<proteinExistence type="inferred from homology"/>
<dbReference type="Proteomes" id="UP000291301">
    <property type="component" value="Unassembled WGS sequence"/>
</dbReference>
<dbReference type="PANTHER" id="PTHR33643">
    <property type="entry name" value="UREASE ACCESSORY PROTEIN D"/>
    <property type="match status" value="1"/>
</dbReference>
<organism evidence="4 5">
    <name type="scientific">Oricola cellulosilytica</name>
    <dbReference type="NCBI Taxonomy" id="1429082"/>
    <lineage>
        <taxon>Bacteria</taxon>
        <taxon>Pseudomonadati</taxon>
        <taxon>Pseudomonadota</taxon>
        <taxon>Alphaproteobacteria</taxon>
        <taxon>Hyphomicrobiales</taxon>
        <taxon>Ahrensiaceae</taxon>
        <taxon>Oricola</taxon>
    </lineage>
</organism>
<keyword evidence="2 3" id="KW-0143">Chaperone</keyword>
<evidence type="ECO:0000256" key="3">
    <source>
        <dbReference type="HAMAP-Rule" id="MF_01384"/>
    </source>
</evidence>
<evidence type="ECO:0000256" key="1">
    <source>
        <dbReference type="ARBA" id="ARBA00007177"/>
    </source>
</evidence>
<dbReference type="GO" id="GO:0005737">
    <property type="term" value="C:cytoplasm"/>
    <property type="evidence" value="ECO:0007669"/>
    <property type="project" value="UniProtKB-SubCell"/>
</dbReference>
<comment type="subcellular location">
    <subcellularLocation>
        <location evidence="3">Cytoplasm</location>
    </subcellularLocation>
</comment>
<dbReference type="PANTHER" id="PTHR33643:SF1">
    <property type="entry name" value="UREASE ACCESSORY PROTEIN D"/>
    <property type="match status" value="1"/>
</dbReference>
<accession>A0A4R0PBD9</accession>
<protein>
    <recommendedName>
        <fullName evidence="3">Urease accessory protein UreD</fullName>
    </recommendedName>
</protein>
<dbReference type="Pfam" id="PF01774">
    <property type="entry name" value="UreD"/>
    <property type="match status" value="1"/>
</dbReference>
<dbReference type="OrthoDB" id="9798842at2"/>
<reference evidence="4 5" key="1">
    <citation type="journal article" date="2015" name="Antonie Van Leeuwenhoek">
        <title>Oricola cellulosilytica gen. nov., sp. nov., a cellulose-degrading bacterium of the family Phyllobacteriaceae isolated from surface seashore water, and emended descriptions of Mesorhizobium loti and Phyllobacterium myrsinacearum.</title>
        <authorList>
            <person name="Hameed A."/>
            <person name="Shahina M."/>
            <person name="Lai W.A."/>
            <person name="Lin S.Y."/>
            <person name="Young L.S."/>
            <person name="Liu Y.C."/>
            <person name="Hsu Y.H."/>
            <person name="Young C.C."/>
        </authorList>
    </citation>
    <scope>NUCLEOTIDE SEQUENCE [LARGE SCALE GENOMIC DNA]</scope>
    <source>
        <strain evidence="4 5">KCTC 52183</strain>
    </source>
</reference>
<dbReference type="HAMAP" id="MF_01384">
    <property type="entry name" value="UreD"/>
    <property type="match status" value="1"/>
</dbReference>
<comment type="subunit">
    <text evidence="3">UreD, UreF and UreG form a complex that acts as a GTP-hydrolysis-dependent molecular chaperone, activating the urease apoprotein by helping to assemble the nickel containing metallocenter of UreC. The UreE protein probably delivers the nickel.</text>
</comment>
<evidence type="ECO:0000256" key="2">
    <source>
        <dbReference type="ARBA" id="ARBA00023186"/>
    </source>
</evidence>
<comment type="caution">
    <text evidence="4">The sequence shown here is derived from an EMBL/GenBank/DDBJ whole genome shotgun (WGS) entry which is preliminary data.</text>
</comment>
<dbReference type="EMBL" id="SJST01000004">
    <property type="protein sequence ID" value="TCD13667.1"/>
    <property type="molecule type" value="Genomic_DNA"/>
</dbReference>
<dbReference type="AlphaFoldDB" id="A0A4R0PBD9"/>
<dbReference type="RefSeq" id="WP_131568874.1">
    <property type="nucleotide sequence ID" value="NZ_JAINFK010000003.1"/>
</dbReference>
<comment type="function">
    <text evidence="3">Required for maturation of urease via the functional incorporation of the urease nickel metallocenter.</text>
</comment>
<dbReference type="GO" id="GO:0016151">
    <property type="term" value="F:nickel cation binding"/>
    <property type="evidence" value="ECO:0007669"/>
    <property type="project" value="UniProtKB-UniRule"/>
</dbReference>
<name>A0A4R0PBD9_9HYPH</name>
<dbReference type="InterPro" id="IPR002669">
    <property type="entry name" value="UreD"/>
</dbReference>
<gene>
    <name evidence="3" type="primary">ureD</name>
    <name evidence="4" type="ORF">E0D97_11130</name>
</gene>
<evidence type="ECO:0000313" key="5">
    <source>
        <dbReference type="Proteomes" id="UP000291301"/>
    </source>
</evidence>
<evidence type="ECO:0000313" key="4">
    <source>
        <dbReference type="EMBL" id="TCD13667.1"/>
    </source>
</evidence>